<proteinExistence type="predicted"/>
<dbReference type="InterPro" id="IPR025441">
    <property type="entry name" value="DUF4181"/>
</dbReference>
<dbReference type="Pfam" id="PF13789">
    <property type="entry name" value="DUF4181"/>
    <property type="match status" value="1"/>
</dbReference>
<dbReference type="RefSeq" id="WP_241368630.1">
    <property type="nucleotide sequence ID" value="NZ_JAKZFC010000001.1"/>
</dbReference>
<feature type="transmembrane region" description="Helical" evidence="1">
    <location>
        <begin position="6"/>
        <end position="26"/>
    </location>
</feature>
<comment type="caution">
    <text evidence="2">The sequence shown here is derived from an EMBL/GenBank/DDBJ whole genome shotgun (WGS) entry which is preliminary data.</text>
</comment>
<keyword evidence="1" id="KW-1133">Transmembrane helix</keyword>
<organism evidence="2 3">
    <name type="scientific">Solibacillus palustris</name>
    <dbReference type="NCBI Taxonomy" id="2908203"/>
    <lineage>
        <taxon>Bacteria</taxon>
        <taxon>Bacillati</taxon>
        <taxon>Bacillota</taxon>
        <taxon>Bacilli</taxon>
        <taxon>Bacillales</taxon>
        <taxon>Caryophanaceae</taxon>
        <taxon>Solibacillus</taxon>
    </lineage>
</organism>
<gene>
    <name evidence="2" type="ORF">LZ480_06845</name>
</gene>
<dbReference type="Proteomes" id="UP001316087">
    <property type="component" value="Unassembled WGS sequence"/>
</dbReference>
<evidence type="ECO:0000256" key="1">
    <source>
        <dbReference type="SAM" id="Phobius"/>
    </source>
</evidence>
<accession>A0ABS9UBS1</accession>
<dbReference type="EMBL" id="JAKZFC010000001">
    <property type="protein sequence ID" value="MCH7321609.1"/>
    <property type="molecule type" value="Genomic_DNA"/>
</dbReference>
<sequence length="130" mass="15271">MGGFVWGLLILNIVILTLFFLLEKLINKLLGVEKKKMSEYAGKKVDLLVNFITYIIFLCTVPLSIYLTRDINVVKWYWILGSIFIFGFHSILEWKYMKNSKQYITTLILLILSVIFIYNIRYVFSIIGVM</sequence>
<feature type="transmembrane region" description="Helical" evidence="1">
    <location>
        <begin position="104"/>
        <end position="124"/>
    </location>
</feature>
<feature type="transmembrane region" description="Helical" evidence="1">
    <location>
        <begin position="47"/>
        <end position="67"/>
    </location>
</feature>
<protein>
    <submittedName>
        <fullName evidence="2">DUF4181 domain-containing protein</fullName>
    </submittedName>
</protein>
<evidence type="ECO:0000313" key="3">
    <source>
        <dbReference type="Proteomes" id="UP001316087"/>
    </source>
</evidence>
<keyword evidence="1" id="KW-0472">Membrane</keyword>
<reference evidence="2 3" key="1">
    <citation type="submission" date="2022-03" db="EMBL/GenBank/DDBJ databases">
        <authorList>
            <person name="Jo J.-H."/>
            <person name="Im W.-T."/>
        </authorList>
    </citation>
    <scope>NUCLEOTIDE SEQUENCE [LARGE SCALE GENOMIC DNA]</scope>
    <source>
        <strain evidence="2 3">MA9</strain>
    </source>
</reference>
<name>A0ABS9UBS1_9BACL</name>
<feature type="transmembrane region" description="Helical" evidence="1">
    <location>
        <begin position="73"/>
        <end position="92"/>
    </location>
</feature>
<keyword evidence="3" id="KW-1185">Reference proteome</keyword>
<keyword evidence="1" id="KW-0812">Transmembrane</keyword>
<evidence type="ECO:0000313" key="2">
    <source>
        <dbReference type="EMBL" id="MCH7321609.1"/>
    </source>
</evidence>